<dbReference type="EMBL" id="KE561117">
    <property type="protein sequence ID" value="EPZ32789.1"/>
    <property type="molecule type" value="Genomic_DNA"/>
</dbReference>
<evidence type="ECO:0000256" key="4">
    <source>
        <dbReference type="ARBA" id="ARBA00023136"/>
    </source>
</evidence>
<dbReference type="GO" id="GO:1902600">
    <property type="term" value="P:proton transmembrane transport"/>
    <property type="evidence" value="ECO:0007669"/>
    <property type="project" value="InterPro"/>
</dbReference>
<sequence>MEKLREPSELKAEHQNEIEAVAGLATKGLDEALTSSKKRTMVNNVNFDDDEEDINKPKKTWKELGNEVFTVEYFKKKIKNPFMFFLIVFNYYIVLWLLMKHDIEPGTTMFSLILVVTIGILGGYFGTKFGLAPLLGMLLAGILVRNIPGIITPLPSSLTSKLRTIALTVILSRAGIGLQRQTVMSNARGTFFLGVIPVLTEALVNTLSISLILGYPVTWAFLLGFGLAPISPGVIVPTLLQLKEESYGLQTGIIPMMLAASGFDVVIGITGFSICSGILFSESDFQMTALHGPIEIFGGLLAGGVSALVVYALEKINASMSFRTLITMGLALVVMLGGKSLGYSGAASLGTMVTWCAAGNIWDKKTLEIMTWEFAQPFLFPIIGASISFLDLSLKTVGLGFAVVFIGITSKMTMIYFLMGLEGFTKKQRLFIAGGWTAKATVQAALSYVTLEVVLEKNIMGDERIYAEQMSTVMVFAILMCAPFCATWIQSMGRKWLTKDEPIPDSEIMDPSYYGGLVEPTGMGLIQIAKQQMENMVVGSDRTDLK</sequence>
<comment type="subcellular location">
    <subcellularLocation>
        <location evidence="1">Membrane</location>
        <topology evidence="1">Multi-pass membrane protein</topology>
    </subcellularLocation>
</comment>
<feature type="transmembrane region" description="Helical" evidence="5">
    <location>
        <begin position="252"/>
        <end position="280"/>
    </location>
</feature>
<feature type="domain" description="Cation/H+ exchanger transmembrane" evidence="6">
    <location>
        <begin position="117"/>
        <end position="483"/>
    </location>
</feature>
<evidence type="ECO:0000259" key="6">
    <source>
        <dbReference type="Pfam" id="PF00999"/>
    </source>
</evidence>
<feature type="transmembrane region" description="Helical" evidence="5">
    <location>
        <begin position="190"/>
        <end position="213"/>
    </location>
</feature>
<evidence type="ECO:0000256" key="2">
    <source>
        <dbReference type="ARBA" id="ARBA00022692"/>
    </source>
</evidence>
<gene>
    <name evidence="7" type="ORF">O9G_000864</name>
</gene>
<feature type="transmembrane region" description="Helical" evidence="5">
    <location>
        <begin position="343"/>
        <end position="362"/>
    </location>
</feature>
<dbReference type="PANTHER" id="PTHR31102:SF1">
    <property type="entry name" value="CATION_H+ EXCHANGER DOMAIN-CONTAINING PROTEIN"/>
    <property type="match status" value="1"/>
</dbReference>
<feature type="transmembrane region" description="Helical" evidence="5">
    <location>
        <begin position="292"/>
        <end position="313"/>
    </location>
</feature>
<dbReference type="OMA" id="WAIPTFA"/>
<reference evidence="7 8" key="1">
    <citation type="journal article" date="2013" name="Curr. Biol.">
        <title>Shared signatures of parasitism and phylogenomics unite Cryptomycota and microsporidia.</title>
        <authorList>
            <person name="James T.Y."/>
            <person name="Pelin A."/>
            <person name="Bonen L."/>
            <person name="Ahrendt S."/>
            <person name="Sain D."/>
            <person name="Corradi N."/>
            <person name="Stajich J.E."/>
        </authorList>
    </citation>
    <scope>NUCLEOTIDE SEQUENCE [LARGE SCALE GENOMIC DNA]</scope>
    <source>
        <strain evidence="7 8">CSF55</strain>
    </source>
</reference>
<keyword evidence="4 5" id="KW-0472">Membrane</keyword>
<feature type="transmembrane region" description="Helical" evidence="5">
    <location>
        <begin position="374"/>
        <end position="392"/>
    </location>
</feature>
<dbReference type="Pfam" id="PF00999">
    <property type="entry name" value="Na_H_Exchanger"/>
    <property type="match status" value="1"/>
</dbReference>
<dbReference type="GO" id="GO:0016020">
    <property type="term" value="C:membrane"/>
    <property type="evidence" value="ECO:0007669"/>
    <property type="project" value="UniProtKB-SubCell"/>
</dbReference>
<protein>
    <recommendedName>
        <fullName evidence="6">Cation/H+ exchanger transmembrane domain-containing protein</fullName>
    </recommendedName>
</protein>
<dbReference type="PANTHER" id="PTHR31102">
    <property type="match status" value="1"/>
</dbReference>
<evidence type="ECO:0000313" key="7">
    <source>
        <dbReference type="EMBL" id="EPZ32789.1"/>
    </source>
</evidence>
<dbReference type="InterPro" id="IPR051843">
    <property type="entry name" value="CPA1_transporter"/>
</dbReference>
<dbReference type="AlphaFoldDB" id="A0A075AW76"/>
<dbReference type="GO" id="GO:0015297">
    <property type="term" value="F:antiporter activity"/>
    <property type="evidence" value="ECO:0007669"/>
    <property type="project" value="InterPro"/>
</dbReference>
<dbReference type="Proteomes" id="UP000030755">
    <property type="component" value="Unassembled WGS sequence"/>
</dbReference>
<name>A0A075AW76_ROZAC</name>
<dbReference type="STRING" id="988480.A0A075AW76"/>
<feature type="transmembrane region" description="Helical" evidence="5">
    <location>
        <begin position="82"/>
        <end position="99"/>
    </location>
</feature>
<proteinExistence type="predicted"/>
<evidence type="ECO:0000256" key="5">
    <source>
        <dbReference type="SAM" id="Phobius"/>
    </source>
</evidence>
<keyword evidence="3 5" id="KW-1133">Transmembrane helix</keyword>
<evidence type="ECO:0000256" key="3">
    <source>
        <dbReference type="ARBA" id="ARBA00022989"/>
    </source>
</evidence>
<organism evidence="7 8">
    <name type="scientific">Rozella allomycis (strain CSF55)</name>
    <dbReference type="NCBI Taxonomy" id="988480"/>
    <lineage>
        <taxon>Eukaryota</taxon>
        <taxon>Fungi</taxon>
        <taxon>Fungi incertae sedis</taxon>
        <taxon>Cryptomycota</taxon>
        <taxon>Cryptomycota incertae sedis</taxon>
        <taxon>Rozella</taxon>
    </lineage>
</organism>
<dbReference type="HOGENOM" id="CLU_018415_4_0_1"/>
<feature type="transmembrane region" description="Helical" evidence="5">
    <location>
        <begin position="398"/>
        <end position="418"/>
    </location>
</feature>
<feature type="transmembrane region" description="Helical" evidence="5">
    <location>
        <begin position="471"/>
        <end position="489"/>
    </location>
</feature>
<accession>A0A075AW76</accession>
<keyword evidence="8" id="KW-1185">Reference proteome</keyword>
<dbReference type="InterPro" id="IPR006153">
    <property type="entry name" value="Cation/H_exchanger_TM"/>
</dbReference>
<feature type="transmembrane region" description="Helical" evidence="5">
    <location>
        <begin position="105"/>
        <end position="127"/>
    </location>
</feature>
<dbReference type="OrthoDB" id="423807at2759"/>
<keyword evidence="2 5" id="KW-0812">Transmembrane</keyword>
<feature type="transmembrane region" description="Helical" evidence="5">
    <location>
        <begin position="219"/>
        <end position="240"/>
    </location>
</feature>
<evidence type="ECO:0000256" key="1">
    <source>
        <dbReference type="ARBA" id="ARBA00004141"/>
    </source>
</evidence>
<evidence type="ECO:0000313" key="8">
    <source>
        <dbReference type="Proteomes" id="UP000030755"/>
    </source>
</evidence>